<protein>
    <submittedName>
        <fullName evidence="4">DUF732 domain-containing protein</fullName>
    </submittedName>
</protein>
<organism evidence="4 5">
    <name type="scientific">Rhodococcus daqingensis</name>
    <dbReference type="NCBI Taxonomy" id="2479363"/>
    <lineage>
        <taxon>Bacteria</taxon>
        <taxon>Bacillati</taxon>
        <taxon>Actinomycetota</taxon>
        <taxon>Actinomycetes</taxon>
        <taxon>Mycobacteriales</taxon>
        <taxon>Nocardiaceae</taxon>
        <taxon>Rhodococcus</taxon>
    </lineage>
</organism>
<evidence type="ECO:0000256" key="1">
    <source>
        <dbReference type="SAM" id="MobiDB-lite"/>
    </source>
</evidence>
<feature type="domain" description="DUF732" evidence="3">
    <location>
        <begin position="116"/>
        <end position="191"/>
    </location>
</feature>
<feature type="region of interest" description="Disordered" evidence="1">
    <location>
        <begin position="74"/>
        <end position="100"/>
    </location>
</feature>
<dbReference type="PROSITE" id="PS51257">
    <property type="entry name" value="PROKAR_LIPOPROTEIN"/>
    <property type="match status" value="1"/>
</dbReference>
<proteinExistence type="predicted"/>
<evidence type="ECO:0000313" key="4">
    <source>
        <dbReference type="EMBL" id="MFC7451087.1"/>
    </source>
</evidence>
<dbReference type="Pfam" id="PF05305">
    <property type="entry name" value="DUF732"/>
    <property type="match status" value="1"/>
</dbReference>
<dbReference type="InterPro" id="IPR007969">
    <property type="entry name" value="DUF732"/>
</dbReference>
<feature type="signal peptide" evidence="2">
    <location>
        <begin position="1"/>
        <end position="20"/>
    </location>
</feature>
<feature type="compositionally biased region" description="Pro residues" evidence="1">
    <location>
        <begin position="74"/>
        <end position="92"/>
    </location>
</feature>
<keyword evidence="2" id="KW-0732">Signal</keyword>
<accession>A0ABW2S563</accession>
<dbReference type="RefSeq" id="WP_378409181.1">
    <property type="nucleotide sequence ID" value="NZ_JBHTCS010000030.1"/>
</dbReference>
<keyword evidence="5" id="KW-1185">Reference proteome</keyword>
<comment type="caution">
    <text evidence="4">The sequence shown here is derived from an EMBL/GenBank/DDBJ whole genome shotgun (WGS) entry which is preliminary data.</text>
</comment>
<name>A0ABW2S563_9NOCA</name>
<dbReference type="EMBL" id="JBHTCS010000030">
    <property type="protein sequence ID" value="MFC7451087.1"/>
    <property type="molecule type" value="Genomic_DNA"/>
</dbReference>
<sequence length="191" mass="19299">MRIVRTAGIAALIVGCSLVAACGGPRDEAVGAERSPVASATAPTATASAEPSALAPVPAIEQAAAPAVVPPIAAPDPGVPVPPPTTEPPPTPELRAASIDSRTPDQVVAQSGEKGQRYLGALRAAGLPPSGMDAAEILYAQGACEALADGMPRPEVLREFAGVGQAYSRFIPMSSDQVAETYVSTAERVYC</sequence>
<evidence type="ECO:0000313" key="5">
    <source>
        <dbReference type="Proteomes" id="UP001596484"/>
    </source>
</evidence>
<evidence type="ECO:0000256" key="2">
    <source>
        <dbReference type="SAM" id="SignalP"/>
    </source>
</evidence>
<dbReference type="Proteomes" id="UP001596484">
    <property type="component" value="Unassembled WGS sequence"/>
</dbReference>
<evidence type="ECO:0000259" key="3">
    <source>
        <dbReference type="Pfam" id="PF05305"/>
    </source>
</evidence>
<gene>
    <name evidence="4" type="ORF">ACFQS9_24650</name>
</gene>
<feature type="chain" id="PRO_5046557852" evidence="2">
    <location>
        <begin position="21"/>
        <end position="191"/>
    </location>
</feature>
<reference evidence="5" key="1">
    <citation type="journal article" date="2019" name="Int. J. Syst. Evol. Microbiol.">
        <title>The Global Catalogue of Microorganisms (GCM) 10K type strain sequencing project: providing services to taxonomists for standard genome sequencing and annotation.</title>
        <authorList>
            <consortium name="The Broad Institute Genomics Platform"/>
            <consortium name="The Broad Institute Genome Sequencing Center for Infectious Disease"/>
            <person name="Wu L."/>
            <person name="Ma J."/>
        </authorList>
    </citation>
    <scope>NUCLEOTIDE SEQUENCE [LARGE SCALE GENOMIC DNA]</scope>
    <source>
        <strain evidence="5">ICMP 19430</strain>
    </source>
</reference>